<dbReference type="PROSITE" id="PS50106">
    <property type="entry name" value="PDZ"/>
    <property type="match status" value="1"/>
</dbReference>
<accession>E8QWE6</accession>
<dbReference type="eggNOG" id="COG0265">
    <property type="taxonomic scope" value="Bacteria"/>
</dbReference>
<dbReference type="InterPro" id="IPR001478">
    <property type="entry name" value="PDZ"/>
</dbReference>
<dbReference type="eggNOG" id="COG3577">
    <property type="taxonomic scope" value="Bacteria"/>
</dbReference>
<dbReference type="InterPro" id="IPR041489">
    <property type="entry name" value="PDZ_6"/>
</dbReference>
<reference key="1">
    <citation type="submission" date="2010-11" db="EMBL/GenBank/DDBJ databases">
        <title>The complete sequence of chromosome of Isophaera pallida ATCC 43644.</title>
        <authorList>
            <consortium name="US DOE Joint Genome Institute (JGI-PGF)"/>
            <person name="Lucas S."/>
            <person name="Copeland A."/>
            <person name="Lapidus A."/>
            <person name="Bruce D."/>
            <person name="Goodwin L."/>
            <person name="Pitluck S."/>
            <person name="Kyrpides N."/>
            <person name="Mavromatis K."/>
            <person name="Pagani I."/>
            <person name="Ivanova N."/>
            <person name="Saunders E."/>
            <person name="Brettin T."/>
            <person name="Detter J.C."/>
            <person name="Han C."/>
            <person name="Tapia R."/>
            <person name="Land M."/>
            <person name="Hauser L."/>
            <person name="Markowitz V."/>
            <person name="Cheng J.-F."/>
            <person name="Hugenholtz P."/>
            <person name="Woyke T."/>
            <person name="Wu D."/>
            <person name="Eisen J.A."/>
        </authorList>
    </citation>
    <scope>NUCLEOTIDE SEQUENCE</scope>
    <source>
        <strain>ATCC 43644</strain>
    </source>
</reference>
<name>E8QWE6_ISOPI</name>
<proteinExistence type="predicted"/>
<dbReference type="AlphaFoldDB" id="E8QWE6"/>
<dbReference type="InterPro" id="IPR036034">
    <property type="entry name" value="PDZ_sf"/>
</dbReference>
<dbReference type="PROSITE" id="PS00141">
    <property type="entry name" value="ASP_PROTEASE"/>
    <property type="match status" value="1"/>
</dbReference>
<dbReference type="GO" id="GO:0004190">
    <property type="term" value="F:aspartic-type endopeptidase activity"/>
    <property type="evidence" value="ECO:0007669"/>
    <property type="project" value="InterPro"/>
</dbReference>
<dbReference type="SUPFAM" id="SSF50630">
    <property type="entry name" value="Acid proteases"/>
    <property type="match status" value="1"/>
</dbReference>
<dbReference type="Pfam" id="PF13650">
    <property type="entry name" value="Asp_protease_2"/>
    <property type="match status" value="1"/>
</dbReference>
<dbReference type="SMART" id="SM00228">
    <property type="entry name" value="PDZ"/>
    <property type="match status" value="1"/>
</dbReference>
<organism evidence="2 3">
    <name type="scientific">Isosphaera pallida (strain ATCC 43644 / DSM 9630 / IS1B)</name>
    <dbReference type="NCBI Taxonomy" id="575540"/>
    <lineage>
        <taxon>Bacteria</taxon>
        <taxon>Pseudomonadati</taxon>
        <taxon>Planctomycetota</taxon>
        <taxon>Planctomycetia</taxon>
        <taxon>Isosphaerales</taxon>
        <taxon>Isosphaeraceae</taxon>
        <taxon>Isosphaera</taxon>
    </lineage>
</organism>
<dbReference type="InParanoid" id="E8QWE6"/>
<evidence type="ECO:0000313" key="3">
    <source>
        <dbReference type="Proteomes" id="UP000008631"/>
    </source>
</evidence>
<dbReference type="Gene3D" id="2.30.42.10">
    <property type="match status" value="1"/>
</dbReference>
<dbReference type="EMBL" id="CP002353">
    <property type="protein sequence ID" value="ADV60833.1"/>
    <property type="molecule type" value="Genomic_DNA"/>
</dbReference>
<protein>
    <submittedName>
        <fullName evidence="2">PDZ/DHR/GLGF domain protein</fullName>
    </submittedName>
</protein>
<dbReference type="KEGG" id="ipa:Isop_0236"/>
<dbReference type="SUPFAM" id="SSF50156">
    <property type="entry name" value="PDZ domain-like"/>
    <property type="match status" value="1"/>
</dbReference>
<dbReference type="RefSeq" id="WP_013563122.1">
    <property type="nucleotide sequence ID" value="NC_014962.1"/>
</dbReference>
<reference evidence="2 3" key="2">
    <citation type="journal article" date="2011" name="Stand. Genomic Sci.">
        <title>Complete genome sequence of Isosphaera pallida type strain (IS1B).</title>
        <authorList>
            <consortium name="US DOE Joint Genome Institute (JGI-PGF)"/>
            <person name="Goker M."/>
            <person name="Cleland D."/>
            <person name="Saunders E."/>
            <person name="Lapidus A."/>
            <person name="Nolan M."/>
            <person name="Lucas S."/>
            <person name="Hammon N."/>
            <person name="Deshpande S."/>
            <person name="Cheng J.F."/>
            <person name="Tapia R."/>
            <person name="Han C."/>
            <person name="Goodwin L."/>
            <person name="Pitluck S."/>
            <person name="Liolios K."/>
            <person name="Pagani I."/>
            <person name="Ivanova N."/>
            <person name="Mavromatis K."/>
            <person name="Pati A."/>
            <person name="Chen A."/>
            <person name="Palaniappan K."/>
            <person name="Land M."/>
            <person name="Hauser L."/>
            <person name="Chang Y.J."/>
            <person name="Jeffries C.D."/>
            <person name="Detter J.C."/>
            <person name="Beck B."/>
            <person name="Woyke T."/>
            <person name="Bristow J."/>
            <person name="Eisen J.A."/>
            <person name="Markowitz V."/>
            <person name="Hugenholtz P."/>
            <person name="Kyrpides N.C."/>
            <person name="Klenk H.P."/>
        </authorList>
    </citation>
    <scope>NUCLEOTIDE SEQUENCE [LARGE SCALE GENOMIC DNA]</scope>
    <source>
        <strain evidence="3">ATCC 43644 / DSM 9630 / IS1B</strain>
    </source>
</reference>
<dbReference type="CDD" id="cd05483">
    <property type="entry name" value="retropepsin_like_bacteria"/>
    <property type="match status" value="1"/>
</dbReference>
<dbReference type="InterPro" id="IPR021109">
    <property type="entry name" value="Peptidase_aspartic_dom_sf"/>
</dbReference>
<dbReference type="OrthoDB" id="198130at2"/>
<evidence type="ECO:0000259" key="1">
    <source>
        <dbReference type="PROSITE" id="PS50106"/>
    </source>
</evidence>
<sequence>MTRCLPVSLVVLPRQVGWLTRTTLLATLTWLLAFQPGQAAPPAVAPAQELLRAASNNDPKERGVGTTYQVPYRLSDTNHFLVRVRINGRGPSNFLVDTGAPIVVVSTETAKKIGLEPSKTSFWTTINRIDFEGGPFLENLPCRIEDPYQLVGMNAMGLPGVSIDGILGFTALARFRITMDPTTDRMIWTRLDFEPRDPFVSAGVERPREVPAELKVMEAFGPMMKLMSVFTGKQPEEKRLERGSLGLELADPSSPLTITAVWPDSPAQAAGIQPGDRLLEINNQRVADFDAARRALDPIRPNSRVTLKLQRGDQTLDLELQATRGF</sequence>
<dbReference type="Gene3D" id="2.40.70.10">
    <property type="entry name" value="Acid Proteases"/>
    <property type="match status" value="1"/>
</dbReference>
<dbReference type="HOGENOM" id="CLU_956130_0_0_0"/>
<evidence type="ECO:0000313" key="2">
    <source>
        <dbReference type="EMBL" id="ADV60833.1"/>
    </source>
</evidence>
<dbReference type="STRING" id="575540.Isop_0236"/>
<dbReference type="InterPro" id="IPR001969">
    <property type="entry name" value="Aspartic_peptidase_AS"/>
</dbReference>
<keyword evidence="3" id="KW-1185">Reference proteome</keyword>
<dbReference type="GO" id="GO:0006508">
    <property type="term" value="P:proteolysis"/>
    <property type="evidence" value="ECO:0007669"/>
    <property type="project" value="InterPro"/>
</dbReference>
<dbReference type="InterPro" id="IPR034122">
    <property type="entry name" value="Retropepsin-like_bacterial"/>
</dbReference>
<dbReference type="Pfam" id="PF17820">
    <property type="entry name" value="PDZ_6"/>
    <property type="match status" value="1"/>
</dbReference>
<feature type="domain" description="PDZ" evidence="1">
    <location>
        <begin position="234"/>
        <end position="313"/>
    </location>
</feature>
<gene>
    <name evidence="2" type="ordered locus">Isop_0236</name>
</gene>
<dbReference type="Proteomes" id="UP000008631">
    <property type="component" value="Chromosome"/>
</dbReference>